<dbReference type="Proteomes" id="UP000326396">
    <property type="component" value="Linkage Group LG6"/>
</dbReference>
<reference evidence="1 2" key="1">
    <citation type="submission" date="2019-05" db="EMBL/GenBank/DDBJ databases">
        <title>Mikania micrantha, genome provides insights into the molecular mechanism of rapid growth.</title>
        <authorList>
            <person name="Liu B."/>
        </authorList>
    </citation>
    <scope>NUCLEOTIDE SEQUENCE [LARGE SCALE GENOMIC DNA]</scope>
    <source>
        <strain evidence="1">NLD-2019</strain>
        <tissue evidence="1">Leaf</tissue>
    </source>
</reference>
<dbReference type="OrthoDB" id="1700985at2759"/>
<gene>
    <name evidence="1" type="ORF">E3N88_31890</name>
</gene>
<dbReference type="EMBL" id="SZYD01000016">
    <property type="protein sequence ID" value="KAD3336371.1"/>
    <property type="molecule type" value="Genomic_DNA"/>
</dbReference>
<keyword evidence="2" id="KW-1185">Reference proteome</keyword>
<protein>
    <submittedName>
        <fullName evidence="1">Uncharacterized protein</fullName>
    </submittedName>
</protein>
<evidence type="ECO:0000313" key="1">
    <source>
        <dbReference type="EMBL" id="KAD3336371.1"/>
    </source>
</evidence>
<proteinExistence type="predicted"/>
<sequence>MSPMIDKITTKLLDLVNEKNLLGLNDNVERSSRRLKETSMVVESKVIGRERDKEALLGKLLGSESLSSQTTNFNVEWELLQRPFTVEAPGSKVLVTTRKTTVESEWTPFNLTISTFCQMKRLYLRLLNMHPTSKTLTM</sequence>
<comment type="caution">
    <text evidence="1">The sequence shown here is derived from an EMBL/GenBank/DDBJ whole genome shotgun (WGS) entry which is preliminary data.</text>
</comment>
<dbReference type="AlphaFoldDB" id="A0A5N6M842"/>
<accession>A0A5N6M842</accession>
<evidence type="ECO:0000313" key="2">
    <source>
        <dbReference type="Proteomes" id="UP000326396"/>
    </source>
</evidence>
<organism evidence="1 2">
    <name type="scientific">Mikania micrantha</name>
    <name type="common">bitter vine</name>
    <dbReference type="NCBI Taxonomy" id="192012"/>
    <lineage>
        <taxon>Eukaryota</taxon>
        <taxon>Viridiplantae</taxon>
        <taxon>Streptophyta</taxon>
        <taxon>Embryophyta</taxon>
        <taxon>Tracheophyta</taxon>
        <taxon>Spermatophyta</taxon>
        <taxon>Magnoliopsida</taxon>
        <taxon>eudicotyledons</taxon>
        <taxon>Gunneridae</taxon>
        <taxon>Pentapetalae</taxon>
        <taxon>asterids</taxon>
        <taxon>campanulids</taxon>
        <taxon>Asterales</taxon>
        <taxon>Asteraceae</taxon>
        <taxon>Asteroideae</taxon>
        <taxon>Heliantheae alliance</taxon>
        <taxon>Eupatorieae</taxon>
        <taxon>Mikania</taxon>
    </lineage>
</organism>
<name>A0A5N6M842_9ASTR</name>